<dbReference type="InParanoid" id="A0A251T5I8"/>
<dbReference type="Proteomes" id="UP000215914">
    <property type="component" value="Chromosome 12"/>
</dbReference>
<organism evidence="1 2">
    <name type="scientific">Helianthus annuus</name>
    <name type="common">Common sunflower</name>
    <dbReference type="NCBI Taxonomy" id="4232"/>
    <lineage>
        <taxon>Eukaryota</taxon>
        <taxon>Viridiplantae</taxon>
        <taxon>Streptophyta</taxon>
        <taxon>Embryophyta</taxon>
        <taxon>Tracheophyta</taxon>
        <taxon>Spermatophyta</taxon>
        <taxon>Magnoliopsida</taxon>
        <taxon>eudicotyledons</taxon>
        <taxon>Gunneridae</taxon>
        <taxon>Pentapetalae</taxon>
        <taxon>asterids</taxon>
        <taxon>campanulids</taxon>
        <taxon>Asterales</taxon>
        <taxon>Asteraceae</taxon>
        <taxon>Asteroideae</taxon>
        <taxon>Heliantheae alliance</taxon>
        <taxon>Heliantheae</taxon>
        <taxon>Helianthus</taxon>
    </lineage>
</organism>
<dbReference type="EMBL" id="CM007901">
    <property type="protein sequence ID" value="OTG05766.1"/>
    <property type="molecule type" value="Genomic_DNA"/>
</dbReference>
<proteinExistence type="predicted"/>
<sequence>MSPTLVAIIRSPENSLINLRPSSDLKLQLGLLIRRTSKSYLYLLGGIRLRLNLYLAQVNTFNLFSLYGLGVRYIKYRLVRH</sequence>
<reference evidence="2" key="1">
    <citation type="journal article" date="2017" name="Nature">
        <title>The sunflower genome provides insights into oil metabolism, flowering and Asterid evolution.</title>
        <authorList>
            <person name="Badouin H."/>
            <person name="Gouzy J."/>
            <person name="Grassa C.J."/>
            <person name="Murat F."/>
            <person name="Staton S.E."/>
            <person name="Cottret L."/>
            <person name="Lelandais-Briere C."/>
            <person name="Owens G.L."/>
            <person name="Carrere S."/>
            <person name="Mayjonade B."/>
            <person name="Legrand L."/>
            <person name="Gill N."/>
            <person name="Kane N.C."/>
            <person name="Bowers J.E."/>
            <person name="Hubner S."/>
            <person name="Bellec A."/>
            <person name="Berard A."/>
            <person name="Berges H."/>
            <person name="Blanchet N."/>
            <person name="Boniface M.C."/>
            <person name="Brunel D."/>
            <person name="Catrice O."/>
            <person name="Chaidir N."/>
            <person name="Claudel C."/>
            <person name="Donnadieu C."/>
            <person name="Faraut T."/>
            <person name="Fievet G."/>
            <person name="Helmstetter N."/>
            <person name="King M."/>
            <person name="Knapp S.J."/>
            <person name="Lai Z."/>
            <person name="Le Paslier M.C."/>
            <person name="Lippi Y."/>
            <person name="Lorenzon L."/>
            <person name="Mandel J.R."/>
            <person name="Marage G."/>
            <person name="Marchand G."/>
            <person name="Marquand E."/>
            <person name="Bret-Mestries E."/>
            <person name="Morien E."/>
            <person name="Nambeesan S."/>
            <person name="Nguyen T."/>
            <person name="Pegot-Espagnet P."/>
            <person name="Pouilly N."/>
            <person name="Raftis F."/>
            <person name="Sallet E."/>
            <person name="Schiex T."/>
            <person name="Thomas J."/>
            <person name="Vandecasteele C."/>
            <person name="Vares D."/>
            <person name="Vear F."/>
            <person name="Vautrin S."/>
            <person name="Crespi M."/>
            <person name="Mangin B."/>
            <person name="Burke J.M."/>
            <person name="Salse J."/>
            <person name="Munos S."/>
            <person name="Vincourt P."/>
            <person name="Rieseberg L.H."/>
            <person name="Langlade N.B."/>
        </authorList>
    </citation>
    <scope>NUCLEOTIDE SEQUENCE [LARGE SCALE GENOMIC DNA]</scope>
    <source>
        <strain evidence="2">cv. SF193</strain>
    </source>
</reference>
<evidence type="ECO:0000313" key="1">
    <source>
        <dbReference type="EMBL" id="OTG05766.1"/>
    </source>
</evidence>
<evidence type="ECO:0000313" key="2">
    <source>
        <dbReference type="Proteomes" id="UP000215914"/>
    </source>
</evidence>
<name>A0A251T5I8_HELAN</name>
<protein>
    <submittedName>
        <fullName evidence="1">Uncharacterized protein</fullName>
    </submittedName>
</protein>
<keyword evidence="2" id="KW-1185">Reference proteome</keyword>
<accession>A0A251T5I8</accession>
<gene>
    <name evidence="1" type="ORF">HannXRQ_Chr12g0377251</name>
</gene>
<dbReference type="AlphaFoldDB" id="A0A251T5I8"/>